<comment type="caution">
    <text evidence="1">The sequence shown here is derived from an EMBL/GenBank/DDBJ whole genome shotgun (WGS) entry which is preliminary data.</text>
</comment>
<sequence>MLIDFFYTLRSAKLPVSVKEYLMLLEALQAGVVGPNSGKLDDGEIGEGEESRTGEGAWKIDDFYYLSRTVLVKDEKHYDKFDRAFAAYFKGVEMIADFTKDIPLEWLRKNLELELSPEEKAKIEKMGWDELMETLKKRFEEQKERHEGGSKMIGTGGTSPFGANGFNPQGIRIGQEKSRNKSAVKVWDQRAYKDYDDTQELGTRNIKVALRRLRKFARQGNVEELDLDDTIKSTAANAGWLDIKMVPERHNNVKVLLLMDVGGTMDEHIARVEELFSATKTEFKHIEFYYFHNCVYDFMWKNNRRRFSEKFATWDIIRKYNKDYKLIFVGDATMSPYEILQPGGSVEYNNEEAGAEWMQRLTNAFPKFVWINPEPQGVWQYRQSISVIQQLVSQRMYPLTIKGLEEAMRLLSK</sequence>
<dbReference type="AlphaFoldDB" id="A0A916S4N5"/>
<evidence type="ECO:0000313" key="2">
    <source>
        <dbReference type="Proteomes" id="UP000620596"/>
    </source>
</evidence>
<accession>A0A916S4N5</accession>
<protein>
    <recommendedName>
        <fullName evidence="3">VWA domain-containing protein</fullName>
    </recommendedName>
</protein>
<evidence type="ECO:0008006" key="3">
    <source>
        <dbReference type="Google" id="ProtNLM"/>
    </source>
</evidence>
<dbReference type="PANTHER" id="PTHR39338">
    <property type="entry name" value="BLL5662 PROTEIN-RELATED"/>
    <property type="match status" value="1"/>
</dbReference>
<evidence type="ECO:0000313" key="1">
    <source>
        <dbReference type="EMBL" id="GGA84327.1"/>
    </source>
</evidence>
<organism evidence="1 2">
    <name type="scientific">Polaromonas eurypsychrophila</name>
    <dbReference type="NCBI Taxonomy" id="1614635"/>
    <lineage>
        <taxon>Bacteria</taxon>
        <taxon>Pseudomonadati</taxon>
        <taxon>Pseudomonadota</taxon>
        <taxon>Betaproteobacteria</taxon>
        <taxon>Burkholderiales</taxon>
        <taxon>Comamonadaceae</taxon>
        <taxon>Polaromonas</taxon>
    </lineage>
</organism>
<dbReference type="PANTHER" id="PTHR39338:SF7">
    <property type="entry name" value="BLL6692 PROTEIN"/>
    <property type="match status" value="1"/>
</dbReference>
<reference evidence="1" key="1">
    <citation type="journal article" date="2014" name="Int. J. Syst. Evol. Microbiol.">
        <title>Complete genome sequence of Corynebacterium casei LMG S-19264T (=DSM 44701T), isolated from a smear-ripened cheese.</title>
        <authorList>
            <consortium name="US DOE Joint Genome Institute (JGI-PGF)"/>
            <person name="Walter F."/>
            <person name="Albersmeier A."/>
            <person name="Kalinowski J."/>
            <person name="Ruckert C."/>
        </authorList>
    </citation>
    <scope>NUCLEOTIDE SEQUENCE</scope>
    <source>
        <strain evidence="1">CGMCC 1.15322</strain>
    </source>
</reference>
<dbReference type="RefSeq" id="WP_188705511.1">
    <property type="nucleotide sequence ID" value="NZ_BMIG01000001.1"/>
</dbReference>
<proteinExistence type="predicted"/>
<dbReference type="Proteomes" id="UP000620596">
    <property type="component" value="Unassembled WGS sequence"/>
</dbReference>
<reference evidence="1" key="2">
    <citation type="submission" date="2020-09" db="EMBL/GenBank/DDBJ databases">
        <authorList>
            <person name="Sun Q."/>
            <person name="Zhou Y."/>
        </authorList>
    </citation>
    <scope>NUCLEOTIDE SEQUENCE</scope>
    <source>
        <strain evidence="1">CGMCC 1.15322</strain>
    </source>
</reference>
<keyword evidence="2" id="KW-1185">Reference proteome</keyword>
<gene>
    <name evidence="1" type="ORF">GCM10011496_01030</name>
</gene>
<dbReference type="EMBL" id="BMIG01000001">
    <property type="protein sequence ID" value="GGA84327.1"/>
    <property type="molecule type" value="Genomic_DNA"/>
</dbReference>
<name>A0A916S4N5_9BURK</name>